<gene>
    <name evidence="1" type="ORF">E2C01_067384</name>
</gene>
<sequence>MFVITFVLVVDKDFVVEVLELVEHDRWELWGCDTQTTASLSMTRFPGEVGLISGADVVALAYVVFDCGVEVGIIELCFFCTALLAGHLNATAC</sequence>
<dbReference type="Proteomes" id="UP000324222">
    <property type="component" value="Unassembled WGS sequence"/>
</dbReference>
<name>A0A5B7HTL6_PORTR</name>
<keyword evidence="2" id="KW-1185">Reference proteome</keyword>
<evidence type="ECO:0000313" key="1">
    <source>
        <dbReference type="EMBL" id="MPC73066.1"/>
    </source>
</evidence>
<protein>
    <submittedName>
        <fullName evidence="1">Uncharacterized protein</fullName>
    </submittedName>
</protein>
<reference evidence="1 2" key="1">
    <citation type="submission" date="2019-05" db="EMBL/GenBank/DDBJ databases">
        <title>Another draft genome of Portunus trituberculatus and its Hox gene families provides insights of decapod evolution.</title>
        <authorList>
            <person name="Jeong J.-H."/>
            <person name="Song I."/>
            <person name="Kim S."/>
            <person name="Choi T."/>
            <person name="Kim D."/>
            <person name="Ryu S."/>
            <person name="Kim W."/>
        </authorList>
    </citation>
    <scope>NUCLEOTIDE SEQUENCE [LARGE SCALE GENOMIC DNA]</scope>
    <source>
        <tissue evidence="1">Muscle</tissue>
    </source>
</reference>
<dbReference type="AlphaFoldDB" id="A0A5B7HTL6"/>
<proteinExistence type="predicted"/>
<organism evidence="1 2">
    <name type="scientific">Portunus trituberculatus</name>
    <name type="common">Swimming crab</name>
    <name type="synonym">Neptunus trituberculatus</name>
    <dbReference type="NCBI Taxonomy" id="210409"/>
    <lineage>
        <taxon>Eukaryota</taxon>
        <taxon>Metazoa</taxon>
        <taxon>Ecdysozoa</taxon>
        <taxon>Arthropoda</taxon>
        <taxon>Crustacea</taxon>
        <taxon>Multicrustacea</taxon>
        <taxon>Malacostraca</taxon>
        <taxon>Eumalacostraca</taxon>
        <taxon>Eucarida</taxon>
        <taxon>Decapoda</taxon>
        <taxon>Pleocyemata</taxon>
        <taxon>Brachyura</taxon>
        <taxon>Eubrachyura</taxon>
        <taxon>Portunoidea</taxon>
        <taxon>Portunidae</taxon>
        <taxon>Portuninae</taxon>
        <taxon>Portunus</taxon>
    </lineage>
</organism>
<accession>A0A5B7HTL6</accession>
<dbReference type="EMBL" id="VSRR010036004">
    <property type="protein sequence ID" value="MPC73066.1"/>
    <property type="molecule type" value="Genomic_DNA"/>
</dbReference>
<comment type="caution">
    <text evidence="1">The sequence shown here is derived from an EMBL/GenBank/DDBJ whole genome shotgun (WGS) entry which is preliminary data.</text>
</comment>
<evidence type="ECO:0000313" key="2">
    <source>
        <dbReference type="Proteomes" id="UP000324222"/>
    </source>
</evidence>